<dbReference type="InterPro" id="IPR003673">
    <property type="entry name" value="CoA-Trfase_fam_III"/>
</dbReference>
<dbReference type="Proteomes" id="UP001152308">
    <property type="component" value="Unassembled WGS sequence"/>
</dbReference>
<dbReference type="EMBL" id="JAKJLQ010000011">
    <property type="protein sequence ID" value="MDF6102402.1"/>
    <property type="molecule type" value="Genomic_DNA"/>
</dbReference>
<gene>
    <name evidence="1" type="ORF">L2299_15205</name>
</gene>
<keyword evidence="2" id="KW-1185">Reference proteome</keyword>
<reference evidence="1" key="2">
    <citation type="submission" date="2022-01" db="EMBL/GenBank/DDBJ databases">
        <authorList>
            <person name="Sanchez-Suarez J."/>
            <person name="Villamil L."/>
            <person name="Diaz L.E."/>
        </authorList>
    </citation>
    <scope>NUCLEOTIDE SEQUENCE</scope>
    <source>
        <strain evidence="1">EUFUS-Z928</strain>
    </source>
</reference>
<accession>A0ABT6BWF5</accession>
<dbReference type="InterPro" id="IPR023606">
    <property type="entry name" value="CoA-Trfase_III_dom_1_sf"/>
</dbReference>
<dbReference type="RefSeq" id="WP_065632515.1">
    <property type="nucleotide sequence ID" value="NZ_CBDRND010000005.1"/>
</dbReference>
<dbReference type="Gene3D" id="3.40.50.10540">
    <property type="entry name" value="Crotonobetainyl-coa:carnitine coa-transferase, domain 1"/>
    <property type="match status" value="1"/>
</dbReference>
<dbReference type="PANTHER" id="PTHR48228:SF7">
    <property type="entry name" value="FATTY ACYL-COA TRANSFERASE RV3272-RELATED"/>
    <property type="match status" value="1"/>
</dbReference>
<name>A0ABT6BWF5_9ACTN</name>
<protein>
    <submittedName>
        <fullName evidence="1">CoA transferase</fullName>
    </submittedName>
</protein>
<dbReference type="SUPFAM" id="SSF89796">
    <property type="entry name" value="CoA-transferase family III (CaiB/BaiF)"/>
    <property type="match status" value="1"/>
</dbReference>
<comment type="caution">
    <text evidence="1">The sequence shown here is derived from an EMBL/GenBank/DDBJ whole genome shotgun (WGS) entry which is preliminary data.</text>
</comment>
<dbReference type="InterPro" id="IPR050509">
    <property type="entry name" value="CoA-transferase_III"/>
</dbReference>
<dbReference type="Pfam" id="PF02515">
    <property type="entry name" value="CoA_transf_3"/>
    <property type="match status" value="1"/>
</dbReference>
<dbReference type="PANTHER" id="PTHR48228">
    <property type="entry name" value="SUCCINYL-COA--D-CITRAMALATE COA-TRANSFERASE"/>
    <property type="match status" value="1"/>
</dbReference>
<proteinExistence type="predicted"/>
<evidence type="ECO:0000313" key="2">
    <source>
        <dbReference type="Proteomes" id="UP001152308"/>
    </source>
</evidence>
<reference evidence="1" key="1">
    <citation type="journal article" date="2022" name="Data Brief">
        <title>Draft genome sequence data of Gordonia hongkongensis strain EUFUS-Z928 isolated from the octocoral Eunicea fusca.</title>
        <authorList>
            <person name="Sanchez-Suarez J."/>
            <person name="Diaz L."/>
            <person name="Melo-Bolivar J."/>
            <person name="Villamil L."/>
        </authorList>
    </citation>
    <scope>NUCLEOTIDE SEQUENCE</scope>
    <source>
        <strain evidence="1">EUFUS-Z928</strain>
    </source>
</reference>
<organism evidence="1 2">
    <name type="scientific">Gordonia hongkongensis</name>
    <dbReference type="NCBI Taxonomy" id="1701090"/>
    <lineage>
        <taxon>Bacteria</taxon>
        <taxon>Bacillati</taxon>
        <taxon>Actinomycetota</taxon>
        <taxon>Actinomycetes</taxon>
        <taxon>Mycobacteriales</taxon>
        <taxon>Gordoniaceae</taxon>
        <taxon>Gordonia</taxon>
    </lineage>
</organism>
<keyword evidence="1" id="KW-0808">Transferase</keyword>
<evidence type="ECO:0000313" key="1">
    <source>
        <dbReference type="EMBL" id="MDF6102402.1"/>
    </source>
</evidence>
<sequence length="391" mass="40999">MGTHAQRWASSGMAYLTGEPEAPDYSRAPIMARADMLADVFGADVGELLTGRAALMGSSRAGQQSAGGSSRLMRCRDGWIAMTLSRASDIDSLQALFARDDPIDSPWQALAEALPHLHVDDVVDRAQLLEIPAAALGSVSSSPVDIVRAWPAQQATRPPSLLVVDLSAMWAGPLCGHLLQQLGATVIKVESPERPDGSRAGNPDFFAWMNSGKQFYTTQLSHRAVGLAGLLDVADVVIEASRPRALEHAGLDASTRSPRAGRVWVRITGYGRATGMVNRVAFGDDAAVAGGLVGRGTRGPVFCGDAIADPLTGLEAATAVVQSLARGGGEIIDVSMAGVAAKYAGCPVLEDTERVTVAVTPPTAPRIGSGFETIGDNEVLRLVDERRGPRC</sequence>
<dbReference type="GO" id="GO:0016740">
    <property type="term" value="F:transferase activity"/>
    <property type="evidence" value="ECO:0007669"/>
    <property type="project" value="UniProtKB-KW"/>
</dbReference>